<comment type="caution">
    <text evidence="5">The sequence shown here is derived from an EMBL/GenBank/DDBJ whole genome shotgun (WGS) entry which is preliminary data.</text>
</comment>
<evidence type="ECO:0000256" key="2">
    <source>
        <dbReference type="ARBA" id="ARBA00022833"/>
    </source>
</evidence>
<dbReference type="InterPro" id="IPR027986">
    <property type="entry name" value="TCAIM"/>
</dbReference>
<evidence type="ECO:0000313" key="5">
    <source>
        <dbReference type="EMBL" id="KAK0404241.1"/>
    </source>
</evidence>
<dbReference type="EMBL" id="JAUCMV010000004">
    <property type="protein sequence ID" value="KAK0404241.1"/>
    <property type="molecule type" value="Genomic_DNA"/>
</dbReference>
<dbReference type="Proteomes" id="UP001175271">
    <property type="component" value="Unassembled WGS sequence"/>
</dbReference>
<dbReference type="InterPro" id="IPR028031">
    <property type="entry name" value="DUF4460"/>
</dbReference>
<dbReference type="GO" id="GO:0005739">
    <property type="term" value="C:mitochondrion"/>
    <property type="evidence" value="ECO:0007669"/>
    <property type="project" value="TreeGrafter"/>
</dbReference>
<keyword evidence="6" id="KW-1185">Reference proteome</keyword>
<dbReference type="Pfam" id="PF14688">
    <property type="entry name" value="DUF4461"/>
    <property type="match status" value="1"/>
</dbReference>
<sequence>MFSNSPRRVLWKTPSCAFSRRFLSAQQAAVALRPFLFEIHPDRARDSSTREQNEKSLQIFNGYLSELFSNRFGDRPPVEVNFSIVSGGSKRNVSMLLSGSDPNQIVRMALEKCGLSTEHLPRTKLSHSAPPSFSGAPDVSEMFRKMYSEEAPRVYRRRHAPRSRDLFSGVVRIREEALKNMKSWEQAKESLAMEIDYLKHRTGLKDILWSINWHQTHMRRCLAALNRLLDQSTPEVRDTMVHALDKRVLRFGRGSYVCCDGGLQFAADDVPENWQQLCIESHVRRLQLRTLGELRKHLSELFGARIVIADEGNLLRTVNQFRSVIVRVTSKADPQKLRALSSNTVIEVVTAYDELALAKDGCLKIPCNVDVAVLLEFLKENAQKALEVSCKERREQVHNIEVESLKDECCRQLKLKDVSWETGLAKDALVKCLQRLQNAKEEVRLNLAGLRIRIATNPNVYATQEGQFPLERALELMGYPSLDSGISNILRCRMALAPRMNRFRPPMDFPRCLVLERLAVVHTDCVREAVLVFLQRRILFGYLLVEEFVMEKVTQNREAALTSDLDHVQFLSRDDHDRLRAFIDEHYPSEEAADVHRDIMRAVRENFEEIRRNMVRRRQAEEERRQRLGEAWLARLSRPRRGAVLRYLPRSPCTICFEDDPVNPVGCESCNQLIGCSACVGKWFGTSNCSELDTNVSVGSNDNHSKCPLCRFPWEREPAVFSATCDPRRKK</sequence>
<organism evidence="5 6">
    <name type="scientific">Steinernema hermaphroditum</name>
    <dbReference type="NCBI Taxonomy" id="289476"/>
    <lineage>
        <taxon>Eukaryota</taxon>
        <taxon>Metazoa</taxon>
        <taxon>Ecdysozoa</taxon>
        <taxon>Nematoda</taxon>
        <taxon>Chromadorea</taxon>
        <taxon>Rhabditida</taxon>
        <taxon>Tylenchina</taxon>
        <taxon>Panagrolaimomorpha</taxon>
        <taxon>Strongyloidoidea</taxon>
        <taxon>Steinernematidae</taxon>
        <taxon>Steinernema</taxon>
    </lineage>
</organism>
<dbReference type="GO" id="GO:0008270">
    <property type="term" value="F:zinc ion binding"/>
    <property type="evidence" value="ECO:0007669"/>
    <property type="project" value="UniProtKB-KW"/>
</dbReference>
<evidence type="ECO:0000259" key="4">
    <source>
        <dbReference type="PROSITE" id="PS50089"/>
    </source>
</evidence>
<feature type="domain" description="RING-type" evidence="4">
    <location>
        <begin position="653"/>
        <end position="711"/>
    </location>
</feature>
<dbReference type="InterPro" id="IPR001841">
    <property type="entry name" value="Znf_RING"/>
</dbReference>
<evidence type="ECO:0000256" key="3">
    <source>
        <dbReference type="PROSITE-ProRule" id="PRU00175"/>
    </source>
</evidence>
<dbReference type="AlphaFoldDB" id="A0AA39HEA0"/>
<dbReference type="InterPro" id="IPR027989">
    <property type="entry name" value="DUF4461"/>
</dbReference>
<dbReference type="PROSITE" id="PS50089">
    <property type="entry name" value="ZF_RING_2"/>
    <property type="match status" value="1"/>
</dbReference>
<dbReference type="PANTHER" id="PTHR31596:SF1">
    <property type="entry name" value="T-CELL ACTIVATION INHIBITOR, MITOCHONDRIAL"/>
    <property type="match status" value="1"/>
</dbReference>
<dbReference type="PANTHER" id="PTHR31596">
    <property type="entry name" value="T-CELL ACTIVATION INHIBITOR, MITOCHONDRIAL"/>
    <property type="match status" value="1"/>
</dbReference>
<reference evidence="5" key="1">
    <citation type="submission" date="2023-06" db="EMBL/GenBank/DDBJ databases">
        <title>Genomic analysis of the entomopathogenic nematode Steinernema hermaphroditum.</title>
        <authorList>
            <person name="Schwarz E.M."/>
            <person name="Heppert J.K."/>
            <person name="Baniya A."/>
            <person name="Schwartz H.T."/>
            <person name="Tan C.-H."/>
            <person name="Antoshechkin I."/>
            <person name="Sternberg P.W."/>
            <person name="Goodrich-Blair H."/>
            <person name="Dillman A.R."/>
        </authorList>
    </citation>
    <scope>NUCLEOTIDE SEQUENCE</scope>
    <source>
        <strain evidence="5">PS9179</strain>
        <tissue evidence="5">Whole animal</tissue>
    </source>
</reference>
<gene>
    <name evidence="5" type="ORF">QR680_017359</name>
</gene>
<keyword evidence="1 3" id="KW-0863">Zinc-finger</keyword>
<keyword evidence="1 3" id="KW-0479">Metal-binding</keyword>
<protein>
    <recommendedName>
        <fullName evidence="4">RING-type domain-containing protein</fullName>
    </recommendedName>
</protein>
<dbReference type="Pfam" id="PF14687">
    <property type="entry name" value="DUF4460"/>
    <property type="match status" value="1"/>
</dbReference>
<evidence type="ECO:0000256" key="1">
    <source>
        <dbReference type="ARBA" id="ARBA00022771"/>
    </source>
</evidence>
<name>A0AA39HEA0_9BILA</name>
<accession>A0AA39HEA0</accession>
<keyword evidence="2" id="KW-0862">Zinc</keyword>
<evidence type="ECO:0000313" key="6">
    <source>
        <dbReference type="Proteomes" id="UP001175271"/>
    </source>
</evidence>
<proteinExistence type="predicted"/>